<dbReference type="GO" id="GO:0008270">
    <property type="term" value="F:zinc ion binding"/>
    <property type="evidence" value="ECO:0007669"/>
    <property type="project" value="InterPro"/>
</dbReference>
<dbReference type="EMBL" id="MG757153">
    <property type="protein sequence ID" value="AVD99257.1"/>
    <property type="molecule type" value="Genomic_DNA"/>
</dbReference>
<evidence type="ECO:0000313" key="3">
    <source>
        <dbReference type="Proteomes" id="UP000241925"/>
    </source>
</evidence>
<protein>
    <submittedName>
        <fullName evidence="2">HNH endonuclease</fullName>
    </submittedName>
</protein>
<dbReference type="Gene3D" id="1.10.30.50">
    <property type="match status" value="1"/>
</dbReference>
<dbReference type="Proteomes" id="UP000241925">
    <property type="component" value="Segment"/>
</dbReference>
<organism evidence="2 3">
    <name type="scientific">Streptomyces phage BillNye</name>
    <dbReference type="NCBI Taxonomy" id="2079426"/>
    <lineage>
        <taxon>Viruses</taxon>
        <taxon>Duplodnaviria</taxon>
        <taxon>Heunggongvirae</taxon>
        <taxon>Uroviricota</taxon>
        <taxon>Caudoviricetes</taxon>
        <taxon>Stanwilliamsviridae</taxon>
        <taxon>Loccivirinae</taxon>
        <taxon>Wilnyevirus</taxon>
        <taxon>Wilnyevirus billnye</taxon>
    </lineage>
</organism>
<name>A0A2L1IVS3_9CAUD</name>
<proteinExistence type="predicted"/>
<reference evidence="2 3" key="1">
    <citation type="submission" date="2018-01" db="EMBL/GenBank/DDBJ databases">
        <authorList>
            <person name="Grinwald M.F."/>
            <person name="Tasoff P."/>
            <person name="Simpson K.F."/>
            <person name="Vasser A."/>
            <person name="Shaffer C.D."/>
            <person name="Weston-Hafer K.A."/>
            <person name="Russell D.A."/>
            <person name="Pope W.H."/>
            <person name="Jacobs-Sera D."/>
            <person name="Hendrix R.W."/>
            <person name="Hatfull G.F."/>
        </authorList>
    </citation>
    <scope>NUCLEOTIDE SEQUENCE [LARGE SCALE GENOMIC DNA]</scope>
</reference>
<dbReference type="GO" id="GO:0003676">
    <property type="term" value="F:nucleic acid binding"/>
    <property type="evidence" value="ECO:0007669"/>
    <property type="project" value="InterPro"/>
</dbReference>
<keyword evidence="2" id="KW-0378">Hydrolase</keyword>
<dbReference type="GO" id="GO:0004519">
    <property type="term" value="F:endonuclease activity"/>
    <property type="evidence" value="ECO:0007669"/>
    <property type="project" value="UniProtKB-KW"/>
</dbReference>
<dbReference type="InterPro" id="IPR002711">
    <property type="entry name" value="HNH"/>
</dbReference>
<keyword evidence="3" id="KW-1185">Reference proteome</keyword>
<sequence>MSFEFTEEYKTYIRSPRWKAVCQRAYATYGKRCMACGSPRKLHVHHATYDRFGRELIADLRVVCDSCHRGIHAMHRSNRNISLMLVTQRYILAKRARK</sequence>
<keyword evidence="2" id="KW-0255">Endonuclease</keyword>
<feature type="domain" description="HNH" evidence="1">
    <location>
        <begin position="33"/>
        <end position="73"/>
    </location>
</feature>
<evidence type="ECO:0000313" key="2">
    <source>
        <dbReference type="EMBL" id="AVD99257.1"/>
    </source>
</evidence>
<evidence type="ECO:0000259" key="1">
    <source>
        <dbReference type="Pfam" id="PF01844"/>
    </source>
</evidence>
<accession>A0A2L1IVS3</accession>
<gene>
    <name evidence="2" type="ORF">SEA_BILLNYE_55</name>
</gene>
<keyword evidence="2" id="KW-0540">Nuclease</keyword>
<dbReference type="Pfam" id="PF01844">
    <property type="entry name" value="HNH"/>
    <property type="match status" value="1"/>
</dbReference>